<feature type="chain" id="PRO_5015465466" evidence="8">
    <location>
        <begin position="36"/>
        <end position="409"/>
    </location>
</feature>
<dbReference type="EMBL" id="PPCN01000001">
    <property type="protein sequence ID" value="POF34793.1"/>
    <property type="molecule type" value="Genomic_DNA"/>
</dbReference>
<dbReference type="NCBIfam" id="NF004785">
    <property type="entry name" value="PRK06132.1-2"/>
    <property type="match status" value="1"/>
</dbReference>
<dbReference type="Gene3D" id="1.10.101.10">
    <property type="entry name" value="PGBD-like superfamily/PGBD"/>
    <property type="match status" value="1"/>
</dbReference>
<dbReference type="AlphaFoldDB" id="A0A2S3V4S4"/>
<dbReference type="GO" id="GO:0071555">
    <property type="term" value="P:cell wall organization"/>
    <property type="evidence" value="ECO:0007669"/>
    <property type="project" value="UniProtKB-UniRule"/>
</dbReference>
<evidence type="ECO:0000256" key="8">
    <source>
        <dbReference type="SAM" id="SignalP"/>
    </source>
</evidence>
<reference evidence="10 11" key="1">
    <citation type="submission" date="2018-01" db="EMBL/GenBank/DDBJ databases">
        <title>Genomic Encyclopedia of Archaeal and Bacterial Type Strains, Phase II (KMG-II): from individual species to whole genera.</title>
        <authorList>
            <person name="Goeker M."/>
        </authorList>
    </citation>
    <scope>NUCLEOTIDE SEQUENCE [LARGE SCALE GENOMIC DNA]</scope>
    <source>
        <strain evidence="10 11">DSM 17023</strain>
    </source>
</reference>
<evidence type="ECO:0000256" key="5">
    <source>
        <dbReference type="ARBA" id="ARBA00022984"/>
    </source>
</evidence>
<feature type="signal peptide" evidence="8">
    <location>
        <begin position="1"/>
        <end position="35"/>
    </location>
</feature>
<sequence>MLFDKIYTRRRRAGTFVSLAGAAFLSITAFSGALARDAAPTTDEGEASQPPLHMVVSLEDQQIRVYRGLDLIETSPISSGKRGHSTPTGVFSILEKRRKHFSNLYDNAPMPFMQRLTWSGVAMHVGRLPGRPASHGCIRLPRDFAKSLYSMTDRGMHVVVTRDASDPVRVSHSVLPQPFAPATEVASLSSKTIEADPALRGAIRETELNASLTVVQPENPDFDQPLRMIITPQKQPGRVQVLQDLLNRMGFNAGPVDGVLGRKTRAAISLYQEGADLPVTGGITDALEARIHADAGYEEPRNAMLRVRRKFRDIYSAPVSLKDIDLEIGTHVFTALDFQPGDASVDWIAVSAEGGRGGAPAGILDRIEISDKVATDLARMLTPGTSLTVTDRSFARNTGLGTDFVVITR</sequence>
<name>A0A2S3V4S4_9HYPH</name>
<dbReference type="Pfam" id="PF03734">
    <property type="entry name" value="YkuD"/>
    <property type="match status" value="1"/>
</dbReference>
<dbReference type="RefSeq" id="WP_103221310.1">
    <property type="nucleotide sequence ID" value="NZ_PPCN01000001.1"/>
</dbReference>
<dbReference type="Proteomes" id="UP000236959">
    <property type="component" value="Unassembled WGS sequence"/>
</dbReference>
<keyword evidence="4 7" id="KW-0133">Cell shape</keyword>
<dbReference type="UniPathway" id="UPA00219"/>
<feature type="active site" description="Nucleophile" evidence="7">
    <location>
        <position position="137"/>
    </location>
</feature>
<dbReference type="InterPro" id="IPR050979">
    <property type="entry name" value="LD-transpeptidase"/>
</dbReference>
<dbReference type="Pfam" id="PF01471">
    <property type="entry name" value="PG_binding_1"/>
    <property type="match status" value="1"/>
</dbReference>
<dbReference type="SUPFAM" id="SSF141523">
    <property type="entry name" value="L,D-transpeptidase catalytic domain-like"/>
    <property type="match status" value="1"/>
</dbReference>
<dbReference type="InterPro" id="IPR005490">
    <property type="entry name" value="LD_TPept_cat_dom"/>
</dbReference>
<accession>A0A2S3V4S4</accession>
<dbReference type="GO" id="GO:0005576">
    <property type="term" value="C:extracellular region"/>
    <property type="evidence" value="ECO:0007669"/>
    <property type="project" value="TreeGrafter"/>
</dbReference>
<feature type="domain" description="L,D-TPase catalytic" evidence="9">
    <location>
        <begin position="52"/>
        <end position="161"/>
    </location>
</feature>
<dbReference type="PROSITE" id="PS52029">
    <property type="entry name" value="LD_TPASE"/>
    <property type="match status" value="1"/>
</dbReference>
<evidence type="ECO:0000259" key="9">
    <source>
        <dbReference type="PROSITE" id="PS52029"/>
    </source>
</evidence>
<evidence type="ECO:0000256" key="1">
    <source>
        <dbReference type="ARBA" id="ARBA00004752"/>
    </source>
</evidence>
<evidence type="ECO:0000256" key="4">
    <source>
        <dbReference type="ARBA" id="ARBA00022960"/>
    </source>
</evidence>
<comment type="caution">
    <text evidence="10">The sequence shown here is derived from an EMBL/GenBank/DDBJ whole genome shotgun (WGS) entry which is preliminary data.</text>
</comment>
<organism evidence="10 11">
    <name type="scientific">Roseibium marinum</name>
    <dbReference type="NCBI Taxonomy" id="281252"/>
    <lineage>
        <taxon>Bacteria</taxon>
        <taxon>Pseudomonadati</taxon>
        <taxon>Pseudomonadota</taxon>
        <taxon>Alphaproteobacteria</taxon>
        <taxon>Hyphomicrobiales</taxon>
        <taxon>Stappiaceae</taxon>
        <taxon>Roseibium</taxon>
    </lineage>
</organism>
<dbReference type="InterPro" id="IPR002477">
    <property type="entry name" value="Peptidoglycan-bd-like"/>
</dbReference>
<feature type="active site" description="Proton donor/acceptor" evidence="7">
    <location>
        <position position="124"/>
    </location>
</feature>
<keyword evidence="6 7" id="KW-0961">Cell wall biogenesis/degradation</keyword>
<gene>
    <name evidence="10" type="ORF">CLV41_1011253</name>
</gene>
<dbReference type="PIRSF" id="PIRSF029342">
    <property type="entry name" value="UCP029342_ErfK/YbiS/YcfS/YnhG"/>
    <property type="match status" value="1"/>
</dbReference>
<dbReference type="SUPFAM" id="SSF47090">
    <property type="entry name" value="PGBD-like"/>
    <property type="match status" value="1"/>
</dbReference>
<dbReference type="GO" id="GO:0016740">
    <property type="term" value="F:transferase activity"/>
    <property type="evidence" value="ECO:0007669"/>
    <property type="project" value="UniProtKB-KW"/>
</dbReference>
<evidence type="ECO:0000256" key="3">
    <source>
        <dbReference type="ARBA" id="ARBA00022679"/>
    </source>
</evidence>
<evidence type="ECO:0000313" key="10">
    <source>
        <dbReference type="EMBL" id="POF34793.1"/>
    </source>
</evidence>
<dbReference type="InterPro" id="IPR036365">
    <property type="entry name" value="PGBD-like_sf"/>
</dbReference>
<dbReference type="GO" id="GO:0071972">
    <property type="term" value="F:peptidoglycan L,D-transpeptidase activity"/>
    <property type="evidence" value="ECO:0007669"/>
    <property type="project" value="TreeGrafter"/>
</dbReference>
<dbReference type="InterPro" id="IPR038063">
    <property type="entry name" value="Transpep_catalytic_dom"/>
</dbReference>
<protein>
    <submittedName>
        <fullName evidence="10">Putative peptidoglycan binding protein</fullName>
    </submittedName>
</protein>
<dbReference type="InterPro" id="IPR036366">
    <property type="entry name" value="PGBDSf"/>
</dbReference>
<dbReference type="CDD" id="cd16913">
    <property type="entry name" value="YkuD_like"/>
    <property type="match status" value="1"/>
</dbReference>
<comment type="pathway">
    <text evidence="1 7">Cell wall biogenesis; peptidoglycan biosynthesis.</text>
</comment>
<dbReference type="GO" id="GO:0018104">
    <property type="term" value="P:peptidoglycan-protein cross-linking"/>
    <property type="evidence" value="ECO:0007669"/>
    <property type="project" value="TreeGrafter"/>
</dbReference>
<keyword evidence="11" id="KW-1185">Reference proteome</keyword>
<dbReference type="OrthoDB" id="463216at2"/>
<evidence type="ECO:0000256" key="2">
    <source>
        <dbReference type="ARBA" id="ARBA00005992"/>
    </source>
</evidence>
<dbReference type="PANTHER" id="PTHR30582">
    <property type="entry name" value="L,D-TRANSPEPTIDASE"/>
    <property type="match status" value="1"/>
</dbReference>
<keyword evidence="8" id="KW-0732">Signal</keyword>
<comment type="similarity">
    <text evidence="2">Belongs to the YkuD family.</text>
</comment>
<dbReference type="Gene3D" id="2.40.440.10">
    <property type="entry name" value="L,D-transpeptidase catalytic domain-like"/>
    <property type="match status" value="1"/>
</dbReference>
<keyword evidence="5 7" id="KW-0573">Peptidoglycan synthesis</keyword>
<keyword evidence="3" id="KW-0808">Transferase</keyword>
<dbReference type="GO" id="GO:0008360">
    <property type="term" value="P:regulation of cell shape"/>
    <property type="evidence" value="ECO:0007669"/>
    <property type="project" value="UniProtKB-UniRule"/>
</dbReference>
<evidence type="ECO:0000256" key="6">
    <source>
        <dbReference type="ARBA" id="ARBA00023316"/>
    </source>
</evidence>
<dbReference type="InterPro" id="IPR016915">
    <property type="entry name" value="UCP029342"/>
</dbReference>
<evidence type="ECO:0000256" key="7">
    <source>
        <dbReference type="PROSITE-ProRule" id="PRU01373"/>
    </source>
</evidence>
<evidence type="ECO:0000313" key="11">
    <source>
        <dbReference type="Proteomes" id="UP000236959"/>
    </source>
</evidence>
<proteinExistence type="inferred from homology"/>
<dbReference type="PANTHER" id="PTHR30582:SF2">
    <property type="entry name" value="L,D-TRANSPEPTIDASE YCIB-RELATED"/>
    <property type="match status" value="1"/>
</dbReference>